<keyword evidence="1" id="KW-0472">Membrane</keyword>
<evidence type="ECO:0000256" key="1">
    <source>
        <dbReference type="SAM" id="Phobius"/>
    </source>
</evidence>
<name>A0A0F9B750_9ZZZZ</name>
<evidence type="ECO:0000313" key="2">
    <source>
        <dbReference type="EMBL" id="KKK80346.1"/>
    </source>
</evidence>
<proteinExistence type="predicted"/>
<feature type="non-terminal residue" evidence="2">
    <location>
        <position position="156"/>
    </location>
</feature>
<gene>
    <name evidence="2" type="ORF">LCGC14_2824420</name>
</gene>
<organism evidence="2">
    <name type="scientific">marine sediment metagenome</name>
    <dbReference type="NCBI Taxonomy" id="412755"/>
    <lineage>
        <taxon>unclassified sequences</taxon>
        <taxon>metagenomes</taxon>
        <taxon>ecological metagenomes</taxon>
    </lineage>
</organism>
<accession>A0A0F9B750</accession>
<comment type="caution">
    <text evidence="2">The sequence shown here is derived from an EMBL/GenBank/DDBJ whole genome shotgun (WGS) entry which is preliminary data.</text>
</comment>
<dbReference type="EMBL" id="LAZR01053624">
    <property type="protein sequence ID" value="KKK80346.1"/>
    <property type="molecule type" value="Genomic_DNA"/>
</dbReference>
<sequence length="156" mass="17445">MGWLNSKDFLTSAALLMAGIIVHWIWNVLTEWLKPIVFAADDWKLKYIAKAADSYGGAVYLDEPKNAGASKYTFRVRFFNKKSKAVGIHEISIEFTSGSGWLRKFEHEDVALGHGPFDFAGGACRQDDLKELTLAPHEWTADNVNGRAEEKPTKAI</sequence>
<protein>
    <submittedName>
        <fullName evidence="2">Uncharacterized protein</fullName>
    </submittedName>
</protein>
<dbReference type="AlphaFoldDB" id="A0A0F9B750"/>
<keyword evidence="1" id="KW-1133">Transmembrane helix</keyword>
<feature type="transmembrane region" description="Helical" evidence="1">
    <location>
        <begin position="9"/>
        <end position="26"/>
    </location>
</feature>
<keyword evidence="1" id="KW-0812">Transmembrane</keyword>
<reference evidence="2" key="1">
    <citation type="journal article" date="2015" name="Nature">
        <title>Complex archaea that bridge the gap between prokaryotes and eukaryotes.</title>
        <authorList>
            <person name="Spang A."/>
            <person name="Saw J.H."/>
            <person name="Jorgensen S.L."/>
            <person name="Zaremba-Niedzwiedzka K."/>
            <person name="Martijn J."/>
            <person name="Lind A.E."/>
            <person name="van Eijk R."/>
            <person name="Schleper C."/>
            <person name="Guy L."/>
            <person name="Ettema T.J."/>
        </authorList>
    </citation>
    <scope>NUCLEOTIDE SEQUENCE</scope>
</reference>